<dbReference type="InterPro" id="IPR011990">
    <property type="entry name" value="TPR-like_helical_dom_sf"/>
</dbReference>
<evidence type="ECO:0008006" key="3">
    <source>
        <dbReference type="Google" id="ProtNLM"/>
    </source>
</evidence>
<proteinExistence type="predicted"/>
<keyword evidence="2" id="KW-1185">Reference proteome</keyword>
<dbReference type="Proteomes" id="UP000500938">
    <property type="component" value="Chromosome"/>
</dbReference>
<protein>
    <recommendedName>
        <fullName evidence="3">Tetratricopeptide repeat protein</fullName>
    </recommendedName>
</protein>
<dbReference type="AlphaFoldDB" id="A0A6M4IMT2"/>
<evidence type="ECO:0000313" key="1">
    <source>
        <dbReference type="EMBL" id="QJR36334.1"/>
    </source>
</evidence>
<accession>A0A6M4IMT2</accession>
<gene>
    <name evidence="1" type="ORF">HKW67_12875</name>
</gene>
<dbReference type="Gene3D" id="1.25.40.10">
    <property type="entry name" value="Tetratricopeptide repeat domain"/>
    <property type="match status" value="1"/>
</dbReference>
<dbReference type="EMBL" id="CP053085">
    <property type="protein sequence ID" value="QJR36334.1"/>
    <property type="molecule type" value="Genomic_DNA"/>
</dbReference>
<reference evidence="1 2" key="1">
    <citation type="submission" date="2020-05" db="EMBL/GenBank/DDBJ databases">
        <title>Complete genome sequence of Gemmatimonas greenlandica TET16.</title>
        <authorList>
            <person name="Zeng Y."/>
        </authorList>
    </citation>
    <scope>NUCLEOTIDE SEQUENCE [LARGE SCALE GENOMIC DNA]</scope>
    <source>
        <strain evidence="1 2">TET16</strain>
    </source>
</reference>
<evidence type="ECO:0000313" key="2">
    <source>
        <dbReference type="Proteomes" id="UP000500938"/>
    </source>
</evidence>
<name>A0A6M4IMT2_9BACT</name>
<dbReference type="KEGG" id="ggr:HKW67_12875"/>
<dbReference type="SUPFAM" id="SSF48452">
    <property type="entry name" value="TPR-like"/>
    <property type="match status" value="1"/>
</dbReference>
<sequence length="197" mass="21373">MIAPPLDLPAALADAVGAYEASGNVGALMERLHTLRATVTPDALVAAAEPWLHMPEVAGPLYERVVDEQPTNARALVILANAYWLSGRGPEVVGELASRALASDPQNRGAWHMWALTESNQRDRTIRWLQVTQRFPEDQLAKAALADNASSLAAAEHDKEALALAISAYEELWANSPTEQQRAALETALNTLRNYSL</sequence>
<dbReference type="RefSeq" id="WP_171225766.1">
    <property type="nucleotide sequence ID" value="NZ_CP053085.1"/>
</dbReference>
<organism evidence="1 2">
    <name type="scientific">Gemmatimonas groenlandica</name>
    <dbReference type="NCBI Taxonomy" id="2732249"/>
    <lineage>
        <taxon>Bacteria</taxon>
        <taxon>Pseudomonadati</taxon>
        <taxon>Gemmatimonadota</taxon>
        <taxon>Gemmatimonadia</taxon>
        <taxon>Gemmatimonadales</taxon>
        <taxon>Gemmatimonadaceae</taxon>
        <taxon>Gemmatimonas</taxon>
    </lineage>
</organism>